<dbReference type="Proteomes" id="UP000595220">
    <property type="component" value="Chromosome"/>
</dbReference>
<dbReference type="GO" id="GO:0016747">
    <property type="term" value="F:acyltransferase activity, transferring groups other than amino-acyl groups"/>
    <property type="evidence" value="ECO:0007669"/>
    <property type="project" value="TreeGrafter"/>
</dbReference>
<dbReference type="AlphaFoldDB" id="A0AAP9Y9Y7"/>
<dbReference type="InterPro" id="IPR029058">
    <property type="entry name" value="AB_hydrolase_fold"/>
</dbReference>
<accession>A0AAP9Y9Y7</accession>
<reference evidence="1 2" key="1">
    <citation type="submission" date="2020-12" db="EMBL/GenBank/DDBJ databases">
        <title>FDA dAtabase for Regulatory Grade micrObial Sequences (FDA-ARGOS): Supporting development and validation of Infectious Disease Dx tests.</title>
        <authorList>
            <person name="Sproer C."/>
            <person name="Gronow S."/>
            <person name="Severitt S."/>
            <person name="Schroder I."/>
            <person name="Tallon L."/>
            <person name="Sadzewicz L."/>
            <person name="Zhao X."/>
            <person name="Boylan J."/>
            <person name="Ott S."/>
            <person name="Bowen H."/>
            <person name="Vavikolanu K."/>
            <person name="Mehta A."/>
            <person name="Aluvathingal J."/>
            <person name="Nadendla S."/>
            <person name="Lowell S."/>
            <person name="Myers T."/>
            <person name="Yan Y."/>
            <person name="Sichtig H."/>
        </authorList>
    </citation>
    <scope>NUCLEOTIDE SEQUENCE [LARGE SCALE GENOMIC DNA]</scope>
    <source>
        <strain evidence="1 2">FDAARGOS_985</strain>
    </source>
</reference>
<dbReference type="Gene3D" id="3.40.50.1820">
    <property type="entry name" value="alpha/beta hydrolase"/>
    <property type="match status" value="1"/>
</dbReference>
<dbReference type="KEGG" id="amy:ADJ76_05670"/>
<dbReference type="SUPFAM" id="SSF53474">
    <property type="entry name" value="alpha/beta-Hydrolases"/>
    <property type="match status" value="1"/>
</dbReference>
<dbReference type="PANTHER" id="PTHR48098">
    <property type="entry name" value="ENTEROCHELIN ESTERASE-RELATED"/>
    <property type="match status" value="1"/>
</dbReference>
<dbReference type="PANTHER" id="PTHR48098:SF1">
    <property type="entry name" value="DIACYLGLYCEROL ACYLTRANSFERASE_MYCOLYLTRANSFERASE AG85A"/>
    <property type="match status" value="1"/>
</dbReference>
<name>A0AAP9Y9Y7_9ACTO</name>
<protein>
    <submittedName>
        <fullName evidence="1">Esterase</fullName>
    </submittedName>
</protein>
<proteinExistence type="predicted"/>
<dbReference type="InterPro" id="IPR050583">
    <property type="entry name" value="Mycobacterial_A85_antigen"/>
</dbReference>
<dbReference type="EMBL" id="CP066065">
    <property type="protein sequence ID" value="QQC44658.1"/>
    <property type="molecule type" value="Genomic_DNA"/>
</dbReference>
<evidence type="ECO:0000313" key="1">
    <source>
        <dbReference type="EMBL" id="QQC44658.1"/>
    </source>
</evidence>
<sequence>MNTRLLRSPVRRTALIGATLAIVLPLLGIASYTFDQAVRALNYVDDEESALSVFVPFSAMASELYGSIDTVAYQQTYRGVTYDKEAYVYVPSTYSPDTPANIVYLTHGWRGSADGLAEVLAPVVDNLTTSDQLSPTLVVFTTYYPDRSFAGDDYEDDYELNRFFATTEIDTITDRVESRYTTFAHGDTSDQSLQASRTHRAFGGFSMGATTTWDVFSMRPQHFYGYMPMAGESWIGRDTDADLDQLAQLITAGSESADYGPDDFQILASVGSKDPALWDMSLQVDELRMDYPNLMTPESLQVWIDEGETHSMASVQNQVAHNLPRLFPSA</sequence>
<gene>
    <name evidence="1" type="ORF">I6H42_00780</name>
</gene>
<evidence type="ECO:0000313" key="2">
    <source>
        <dbReference type="Proteomes" id="UP000595220"/>
    </source>
</evidence>
<organism evidence="1 2">
    <name type="scientific">Schaalia meyeri</name>
    <dbReference type="NCBI Taxonomy" id="52773"/>
    <lineage>
        <taxon>Bacteria</taxon>
        <taxon>Bacillati</taxon>
        <taxon>Actinomycetota</taxon>
        <taxon>Actinomycetes</taxon>
        <taxon>Actinomycetales</taxon>
        <taxon>Actinomycetaceae</taxon>
        <taxon>Schaalia</taxon>
    </lineage>
</organism>
<keyword evidence="2" id="KW-1185">Reference proteome</keyword>